<keyword evidence="3" id="KW-0698">rRNA processing</keyword>
<dbReference type="InterPro" id="IPR029060">
    <property type="entry name" value="PIN-like_dom_sf"/>
</dbReference>
<protein>
    <recommendedName>
        <fullName evidence="7">U three protein 23</fullName>
    </recommendedName>
</protein>
<dbReference type="FunFam" id="3.40.50.1010:FF:000006">
    <property type="entry name" value="rRNA-processing protein UTP23 homolog"/>
    <property type="match status" value="1"/>
</dbReference>
<comment type="similarity">
    <text evidence="6">Belongs to the UTP23/FCF1 family. UTP23 subfamily.</text>
</comment>
<evidence type="ECO:0000256" key="2">
    <source>
        <dbReference type="ARBA" id="ARBA00022517"/>
    </source>
</evidence>
<reference evidence="10 11" key="1">
    <citation type="submission" date="2015-07" db="EMBL/GenBank/DDBJ databases">
        <title>Comparative genomics of the Sigatoka disease complex on banana suggests a link between parallel evolutionary changes in Pseudocercospora fijiensis and Pseudocercospora eumusae and increased virulence on the banana host.</title>
        <authorList>
            <person name="Chang T.-C."/>
            <person name="Salvucci A."/>
            <person name="Crous P.W."/>
            <person name="Stergiopoulos I."/>
        </authorList>
    </citation>
    <scope>NUCLEOTIDE SEQUENCE [LARGE SCALE GENOMIC DNA]</scope>
    <source>
        <strain evidence="10 11">CBS 116634</strain>
    </source>
</reference>
<comment type="caution">
    <text evidence="10">The sequence shown here is derived from an EMBL/GenBank/DDBJ whole genome shotgun (WGS) entry which is preliminary data.</text>
</comment>
<dbReference type="Pfam" id="PF24779">
    <property type="entry name" value="UTP23_sensor"/>
    <property type="match status" value="1"/>
</dbReference>
<dbReference type="STRING" id="113226.A0A139IH43"/>
<evidence type="ECO:0000313" key="11">
    <source>
        <dbReference type="Proteomes" id="UP000073492"/>
    </source>
</evidence>
<feature type="compositionally biased region" description="Basic residues" evidence="8">
    <location>
        <begin position="277"/>
        <end position="287"/>
    </location>
</feature>
<comment type="subcellular location">
    <subcellularLocation>
        <location evidence="1">Nucleus</location>
        <location evidence="1">Nucleolus</location>
    </subcellularLocation>
</comment>
<dbReference type="Proteomes" id="UP000073492">
    <property type="component" value="Unassembled WGS sequence"/>
</dbReference>
<evidence type="ECO:0000256" key="8">
    <source>
        <dbReference type="SAM" id="MobiDB-lite"/>
    </source>
</evidence>
<keyword evidence="11" id="KW-1185">Reference proteome</keyword>
<dbReference type="PANTHER" id="PTHR12416">
    <property type="entry name" value="RRNA-PROCESSING PROTEIN UTP23 HOMOLOG"/>
    <property type="match status" value="1"/>
</dbReference>
<accession>A0A139IH43</accession>
<evidence type="ECO:0000256" key="6">
    <source>
        <dbReference type="ARBA" id="ARBA00038503"/>
    </source>
</evidence>
<dbReference type="Pfam" id="PF04900">
    <property type="entry name" value="Fcf1"/>
    <property type="match status" value="1"/>
</dbReference>
<dbReference type="GO" id="GO:0006364">
    <property type="term" value="P:rRNA processing"/>
    <property type="evidence" value="ECO:0007669"/>
    <property type="project" value="UniProtKB-KW"/>
</dbReference>
<keyword evidence="4" id="KW-0539">Nucleus</keyword>
<dbReference type="AlphaFoldDB" id="A0A139IH43"/>
<dbReference type="CDD" id="cd09865">
    <property type="entry name" value="PIN_ScUtp23p-like"/>
    <property type="match status" value="1"/>
</dbReference>
<feature type="compositionally biased region" description="Basic and acidic residues" evidence="8">
    <location>
        <begin position="233"/>
        <end position="257"/>
    </location>
</feature>
<dbReference type="InterPro" id="IPR057776">
    <property type="entry name" value="UTP23_sensor"/>
</dbReference>
<evidence type="ECO:0000256" key="5">
    <source>
        <dbReference type="ARBA" id="ARBA00037300"/>
    </source>
</evidence>
<dbReference type="GO" id="GO:0032040">
    <property type="term" value="C:small-subunit processome"/>
    <property type="evidence" value="ECO:0007669"/>
    <property type="project" value="InterPro"/>
</dbReference>
<dbReference type="OrthoDB" id="25675at2759"/>
<feature type="region of interest" description="Disordered" evidence="8">
    <location>
        <begin position="165"/>
        <end position="303"/>
    </location>
</feature>
<evidence type="ECO:0000256" key="4">
    <source>
        <dbReference type="ARBA" id="ARBA00023242"/>
    </source>
</evidence>
<dbReference type="InterPro" id="IPR006984">
    <property type="entry name" value="Fcf1/UTP23"/>
</dbReference>
<dbReference type="Gene3D" id="3.40.50.1010">
    <property type="entry name" value="5'-nuclease"/>
    <property type="match status" value="1"/>
</dbReference>
<organism evidence="10 11">
    <name type="scientific">Pseudocercospora musae</name>
    <dbReference type="NCBI Taxonomy" id="113226"/>
    <lineage>
        <taxon>Eukaryota</taxon>
        <taxon>Fungi</taxon>
        <taxon>Dikarya</taxon>
        <taxon>Ascomycota</taxon>
        <taxon>Pezizomycotina</taxon>
        <taxon>Dothideomycetes</taxon>
        <taxon>Dothideomycetidae</taxon>
        <taxon>Mycosphaerellales</taxon>
        <taxon>Mycosphaerellaceae</taxon>
        <taxon>Pseudocercospora</taxon>
    </lineage>
</organism>
<dbReference type="SUPFAM" id="SSF88723">
    <property type="entry name" value="PIN domain-like"/>
    <property type="match status" value="1"/>
</dbReference>
<evidence type="ECO:0000256" key="3">
    <source>
        <dbReference type="ARBA" id="ARBA00022552"/>
    </source>
</evidence>
<feature type="domain" description="UTP23 sensor motif region" evidence="9">
    <location>
        <begin position="213"/>
        <end position="232"/>
    </location>
</feature>
<evidence type="ECO:0000256" key="1">
    <source>
        <dbReference type="ARBA" id="ARBA00004604"/>
    </source>
</evidence>
<evidence type="ECO:0000259" key="9">
    <source>
        <dbReference type="Pfam" id="PF24779"/>
    </source>
</evidence>
<evidence type="ECO:0000256" key="7">
    <source>
        <dbReference type="ARBA" id="ARBA00076388"/>
    </source>
</evidence>
<comment type="function">
    <text evidence="5">Involved in rRNA-processing and ribosome biogenesis.</text>
</comment>
<keyword evidence="2" id="KW-0690">Ribosome biogenesis</keyword>
<gene>
    <name evidence="10" type="ORF">AC579_2400</name>
</gene>
<evidence type="ECO:0000313" key="10">
    <source>
        <dbReference type="EMBL" id="KXT13876.1"/>
    </source>
</evidence>
<sequence length="303" mass="34755">MKGKRSKQYRKLMQHYQLNFNFRQPYQVILDADIIKDAARFKMQLGQMLQNTLHGQIKPMITQCCIRHLYNEPASPDKDAWISVAKDAERRRCGHHELEEPLSALECIESVVDSKGTGNNKHRYIVAVQDHEVRRKMRKVVGVPLVYIARSVMILEPMANATQEVREKDENAKIRAGLNGRRPTSTGEKRKRDDEEDDDEKENETQEMPKPKKYKVKGPKGPNPLSVKKSKKDNKTDKKQDERPKAVVRKSKQESHAGDQPAVTPEAAEGAGAEGQKKKRKRMRKPKEPKVAITNEQESRSED</sequence>
<name>A0A139IH43_9PEZI</name>
<proteinExistence type="inferred from homology"/>
<dbReference type="EMBL" id="LFZO01000101">
    <property type="protein sequence ID" value="KXT13876.1"/>
    <property type="molecule type" value="Genomic_DNA"/>
</dbReference>